<sequence length="210" mass="23278">MSKIKERIEEIERITRKSRRINNTLWVLVAIFVLASIGLGFYASAKAEEANDAKILLNDANEQLVESEKELQRKLDSMVRVSVGDLWQGAKTINTLKGYSSYKAQNPNDSIHGEDLIRAVNNLLNKSGYVQLIETNGNKLFEKVDLALDGDFVKFNTDINVRNGAIGIDDCGSSNPTKTGVLVNGKTVRIKNRCEASGSESVWALIEYAQ</sequence>
<comment type="caution">
    <text evidence="3">The sequence shown here is derived from an EMBL/GenBank/DDBJ whole genome shotgun (WGS) entry which is preliminary data.</text>
</comment>
<reference evidence="3" key="1">
    <citation type="submission" date="2022-11" db="EMBL/GenBank/DDBJ databases">
        <title>The characterization of three novel Bacteroidetes species and genomic analysis of their roles in tidal elemental geochemical cycles.</title>
        <authorList>
            <person name="Ma K.-J."/>
        </authorList>
    </citation>
    <scope>NUCLEOTIDE SEQUENCE</scope>
    <source>
        <strain evidence="3">M415</strain>
    </source>
</reference>
<dbReference type="AlphaFoldDB" id="A0AAE3MMG5"/>
<evidence type="ECO:0000313" key="3">
    <source>
        <dbReference type="EMBL" id="MCX2719918.1"/>
    </source>
</evidence>
<evidence type="ECO:0000256" key="1">
    <source>
        <dbReference type="SAM" id="Coils"/>
    </source>
</evidence>
<accession>A0AAE3MMG5</accession>
<feature type="coiled-coil region" evidence="1">
    <location>
        <begin position="43"/>
        <end position="77"/>
    </location>
</feature>
<organism evidence="3 4">
    <name type="scientific">Lentiprolixibacter aurantiacus</name>
    <dbReference type="NCBI Taxonomy" id="2993939"/>
    <lineage>
        <taxon>Bacteria</taxon>
        <taxon>Pseudomonadati</taxon>
        <taxon>Bacteroidota</taxon>
        <taxon>Flavobacteriia</taxon>
        <taxon>Flavobacteriales</taxon>
        <taxon>Flavobacteriaceae</taxon>
        <taxon>Lentiprolixibacter</taxon>
    </lineage>
</organism>
<dbReference type="RefSeq" id="WP_266013151.1">
    <property type="nucleotide sequence ID" value="NZ_JAPFQP010000003.1"/>
</dbReference>
<name>A0AAE3MMG5_9FLAO</name>
<keyword evidence="2" id="KW-0472">Membrane</keyword>
<dbReference type="Proteomes" id="UP001207116">
    <property type="component" value="Unassembled WGS sequence"/>
</dbReference>
<keyword evidence="2" id="KW-1133">Transmembrane helix</keyword>
<dbReference type="EMBL" id="JAPFQP010000003">
    <property type="protein sequence ID" value="MCX2719918.1"/>
    <property type="molecule type" value="Genomic_DNA"/>
</dbReference>
<protein>
    <submittedName>
        <fullName evidence="3">Uncharacterized protein</fullName>
    </submittedName>
</protein>
<keyword evidence="2" id="KW-0812">Transmembrane</keyword>
<feature type="transmembrane region" description="Helical" evidence="2">
    <location>
        <begin position="21"/>
        <end position="43"/>
    </location>
</feature>
<proteinExistence type="predicted"/>
<keyword evidence="4" id="KW-1185">Reference proteome</keyword>
<evidence type="ECO:0000313" key="4">
    <source>
        <dbReference type="Proteomes" id="UP001207116"/>
    </source>
</evidence>
<evidence type="ECO:0000256" key="2">
    <source>
        <dbReference type="SAM" id="Phobius"/>
    </source>
</evidence>
<gene>
    <name evidence="3" type="ORF">OO016_09920</name>
</gene>
<keyword evidence="1" id="KW-0175">Coiled coil</keyword>